<gene>
    <name evidence="2" type="ORF">NX02_05420</name>
</gene>
<dbReference type="HOGENOM" id="CLU_240753_0_0_5"/>
<accession>W0A902</accession>
<dbReference type="Proteomes" id="UP000018851">
    <property type="component" value="Chromosome"/>
</dbReference>
<keyword evidence="3" id="KW-1185">Reference proteome</keyword>
<feature type="region of interest" description="Disordered" evidence="1">
    <location>
        <begin position="1661"/>
        <end position="1705"/>
    </location>
</feature>
<feature type="compositionally biased region" description="Pro residues" evidence="1">
    <location>
        <begin position="1696"/>
        <end position="1705"/>
    </location>
</feature>
<sequence length="1705" mass="181347">MGFMQEVFSRIERGQTRQQIDRFAKDNGELPLSGYPTFEQAYEARPGTPVRAGKVAGSALAGLTAPVAAPPGSAGRPVANIDGSISVGSQRFGSMAEYQNWQAGQLIQLAQGSGDTPITMRDLATAGPSGAVDQAIGLNEAAKPVFEADGSVTLGDRVFPSRAMYQRHNRETALAAAFGTVPDDPRLNNNDPYRRAYQRVFGEEAPYVGGRVTAAVEGEGPNPDRDRNTFIGAVDAAGRGAADILSLSLADEFAAGMDTLTSGGTFKDNLLAQRETDRRDERVNPYARISGQLAGGLLIPSKVSGTTRTAARTAMRTGVGRDAAIAAGRRAGTWRMMGEGAAYGAGYGAGAGETPGERLGGGIFGGALGASLGFGVGIGAERAPAVLKYLRGGSAGRSQPLPGLPTPAALDDIPPPPAGFTMDAPPPAAAADDVADAGERTLYHGSVGDWLPENPSELGMTFYAEDVPNALRYAEAGTGGRRAAAGEGSVRAQTVPDSARILDLTSPDGLEVLANLPATGRMSSIIVNDAKRDLSRIANGENSNLASGSFWALTKRAAASDAAGIRSEIADALAERGYTGIRFLDDRNPSVALFDDVRAGLPADASASVPELMAAVDRGGYAAAADLLAGAQRRTASRMAMEADGPASISAPASGGRVVDRIDVGSVPPPPPGYMLDAPIGRARPMGEQASPEELAAIARGVLPGDVRPIPSNVVETMEEAAALSDRMRPLLPAPNERDALSTRALPSPTGGAPVRNRGPVDLVGWLRTQGGLRDQGGELSAMGIDNTPRKLPFGQVENRLGRLVADEGMTLDDAALRAWEAGYFPNHTSRPTIDEFLEALGNTHAGNARSFHPDDLAEVAAFENAQAQRYAVEAARQDGVPLADDLGRPIGMEDLDANAPPVTAYEDLPKLGGKVGNINLENIETRGDIRRLLQTTENRFGGFDAARRGRITQAETEALASELKMTVDDLLKRRRGQALNAEEALAARQLLAKSSDEMLTLARRYDGTGSSDDLAAFQRALLRHAAIQEQVSGAAAEAGRALAQYKQLAKASAVYGRVLDNKLGSTVGGADRLDEVARGILDLHRAGAAPGDINSFATKALKPTWKDKLVELWYNSLLSSPQTHIVNSLSNTLTSLSQIPEYAAASVLGQLRRGSADRVLASELGPRVVGMIEGAKQGLVSFGRTLRTGEVPDLVTKVEARTQHAISGIKGSIIRTPSRLLAAEDEFFKSVARKMETNGLAIRRAKAEGLKGDAMKARAADLMANPTDDMLRSSLDYARYLTYQRPLGAAGQSISRFTQAMPLAKLVIPFVRTPLNIFKYVGERSPFAPLMKEWRAEVMAGGARRDLALARATMGTGIASWIYSLAAGGNITGAGPLDANARELMKADGWQPFSIRVGDTWYSYQRMDPFAMTIGVAADLYEKRTHMTDRQAEHETGLLIASIMQNLADKTWLSGASDFAKAMDDPQRFLPSYIGRTAGSMTVPTIVAAGTRTIDPVQRDTRTPLDYIKARIPGLSSTLPARRDVFGRPVEREGGVGPDFLSPIATKAARNDPLVREMLDINARFGKMPRRIKGVQLTPQHYSEMTRMAGQKIERGVRAAMASPSWRTLSDQGKVKVVDRIKREAREDARDRILQRMVVDGGVLNLSDEAPSRNIIDATGRQAAHPSAPALPPPPPGFDLDQPRRRRRTRRDDLPPPPPGFSID</sequence>
<reference evidence="2 3" key="1">
    <citation type="submission" date="2013-07" db="EMBL/GenBank/DDBJ databases">
        <title>Completed genome of Sphingomonas sanxanigenens NX02.</title>
        <authorList>
            <person name="Ma T."/>
            <person name="Huang H."/>
            <person name="Wu M."/>
            <person name="Li X."/>
            <person name="Li G."/>
        </authorList>
    </citation>
    <scope>NUCLEOTIDE SEQUENCE [LARGE SCALE GENOMIC DNA]</scope>
    <source>
        <strain evidence="2 3">NX02</strain>
    </source>
</reference>
<protein>
    <recommendedName>
        <fullName evidence="4">Large polyvalent protein associated domain-containing protein</fullName>
    </recommendedName>
</protein>
<evidence type="ECO:0000313" key="3">
    <source>
        <dbReference type="Proteomes" id="UP000018851"/>
    </source>
</evidence>
<dbReference type="STRING" id="1123269.NX02_05420"/>
<dbReference type="KEGG" id="ssan:NX02_05420"/>
<dbReference type="PATRIC" id="fig|1123269.5.peg.1053"/>
<name>W0A902_9SPHN</name>
<organism evidence="2 3">
    <name type="scientific">Sphingomonas sanxanigenens DSM 19645 = NX02</name>
    <dbReference type="NCBI Taxonomy" id="1123269"/>
    <lineage>
        <taxon>Bacteria</taxon>
        <taxon>Pseudomonadati</taxon>
        <taxon>Pseudomonadota</taxon>
        <taxon>Alphaproteobacteria</taxon>
        <taxon>Sphingomonadales</taxon>
        <taxon>Sphingomonadaceae</taxon>
        <taxon>Sphingomonas</taxon>
    </lineage>
</organism>
<evidence type="ECO:0000256" key="1">
    <source>
        <dbReference type="SAM" id="MobiDB-lite"/>
    </source>
</evidence>
<dbReference type="EMBL" id="CP006644">
    <property type="protein sequence ID" value="AHE52823.1"/>
    <property type="molecule type" value="Genomic_DNA"/>
</dbReference>
<proteinExistence type="predicted"/>
<evidence type="ECO:0000313" key="2">
    <source>
        <dbReference type="EMBL" id="AHE52823.1"/>
    </source>
</evidence>
<evidence type="ECO:0008006" key="4">
    <source>
        <dbReference type="Google" id="ProtNLM"/>
    </source>
</evidence>
<dbReference type="eggNOG" id="COG3170">
    <property type="taxonomic scope" value="Bacteria"/>
</dbReference>
<dbReference type="OrthoDB" id="7029574at2"/>